<dbReference type="Proteomes" id="UP001190700">
    <property type="component" value="Unassembled WGS sequence"/>
</dbReference>
<dbReference type="SUPFAM" id="SSF53098">
    <property type="entry name" value="Ribonuclease H-like"/>
    <property type="match status" value="1"/>
</dbReference>
<evidence type="ECO:0000313" key="4">
    <source>
        <dbReference type="Proteomes" id="UP001190700"/>
    </source>
</evidence>
<feature type="region of interest" description="Disordered" evidence="1">
    <location>
        <begin position="1"/>
        <end position="27"/>
    </location>
</feature>
<dbReference type="EMBL" id="LGRX02020167">
    <property type="protein sequence ID" value="KAK3257742.1"/>
    <property type="molecule type" value="Genomic_DNA"/>
</dbReference>
<name>A0AAE0FDM1_9CHLO</name>
<evidence type="ECO:0000256" key="1">
    <source>
        <dbReference type="SAM" id="MobiDB-lite"/>
    </source>
</evidence>
<dbReference type="InterPro" id="IPR012337">
    <property type="entry name" value="RNaseH-like_sf"/>
</dbReference>
<dbReference type="InterPro" id="IPR008906">
    <property type="entry name" value="HATC_C_dom"/>
</dbReference>
<sequence length="759" mass="86110">MTSLVADYSSHSDSDVEKSPAATLRPVHLHETLGDLTDSREPTRLELAYTRNRVQPLTNAFDRFKRRRSDSQDVALAAHERDRVIARKPPPIGTKRSGSGPRATKEPNINPSQRIKEFPHQCLRISAGMLFCSCCKETLSLLKNSIKTHVSSEKHIKAQKVYLVQRQDDDHVKDVLTQYFAEHADEVTASLPPEVHLYRYRVTEGLMFGGIALQKSDLLRPLLERADIKLTGSQHLRDYVPKIEALEYETLSNELQGQMVFFMFDGTRRLGEALNTVARFCTEEFELWHRLVQFKTLEASPDNKALSSTLTNLVARELYLPFESVTGWGRDSVKVNGTAVARLHVTFSFSTDLLCICHTLNNSGERVDFPEKREFMTSWLILVQNNNAAKQMWKLLTRHAMVGFSTVRWWSRQEVENEIMLNFHLLPTFLQQLEIEEVGDATTRKMRAIYDSDPIGLEVSFAAGYDGTLSLLKTTYELEGDRLEILLVFRRIEALRSFGRSLRGDVENRGLLPNVDAVIRRSLVPKVGSSLKKEFPSHGVFTGHITSIDKEDPDEWTYVISYEDGDTETMVLAELLPLLRVSMDSLREAAVAGIEGAYLYLEKRLTGECDSSYDCSHAYLVCELAQLFDPSFVDANTVDAAWVQRLAAITPLARVEQGRNLLVALEGELPQYLTQAKGFTCDHSCVATFTEEVLTWWKTHTKELPSWSFAARIIFSLSPNSCACERVFSLLKNMFGDDQDSCLADYLQGSLMLRYNKRF</sequence>
<evidence type="ECO:0000313" key="3">
    <source>
        <dbReference type="EMBL" id="KAK3257742.1"/>
    </source>
</evidence>
<dbReference type="AlphaFoldDB" id="A0AAE0FDM1"/>
<evidence type="ECO:0000259" key="2">
    <source>
        <dbReference type="Pfam" id="PF05699"/>
    </source>
</evidence>
<gene>
    <name evidence="3" type="ORF">CYMTET_33183</name>
</gene>
<reference evidence="3 4" key="1">
    <citation type="journal article" date="2015" name="Genome Biol. Evol.">
        <title>Comparative Genomics of a Bacterivorous Green Alga Reveals Evolutionary Causalities and Consequences of Phago-Mixotrophic Mode of Nutrition.</title>
        <authorList>
            <person name="Burns J.A."/>
            <person name="Paasch A."/>
            <person name="Narechania A."/>
            <person name="Kim E."/>
        </authorList>
    </citation>
    <scope>NUCLEOTIDE SEQUENCE [LARGE SCALE GENOMIC DNA]</scope>
    <source>
        <strain evidence="3 4">PLY_AMNH</strain>
    </source>
</reference>
<accession>A0AAE0FDM1</accession>
<organism evidence="3 4">
    <name type="scientific">Cymbomonas tetramitiformis</name>
    <dbReference type="NCBI Taxonomy" id="36881"/>
    <lineage>
        <taxon>Eukaryota</taxon>
        <taxon>Viridiplantae</taxon>
        <taxon>Chlorophyta</taxon>
        <taxon>Pyramimonadophyceae</taxon>
        <taxon>Pyramimonadales</taxon>
        <taxon>Pyramimonadaceae</taxon>
        <taxon>Cymbomonas</taxon>
    </lineage>
</organism>
<proteinExistence type="predicted"/>
<comment type="caution">
    <text evidence="3">The sequence shown here is derived from an EMBL/GenBank/DDBJ whole genome shotgun (WGS) entry which is preliminary data.</text>
</comment>
<dbReference type="GO" id="GO:0046983">
    <property type="term" value="F:protein dimerization activity"/>
    <property type="evidence" value="ECO:0007669"/>
    <property type="project" value="InterPro"/>
</dbReference>
<dbReference type="Pfam" id="PF05699">
    <property type="entry name" value="Dimer_Tnp_hAT"/>
    <property type="match status" value="1"/>
</dbReference>
<feature type="domain" description="HAT C-terminal dimerisation" evidence="2">
    <location>
        <begin position="689"/>
        <end position="742"/>
    </location>
</feature>
<keyword evidence="4" id="KW-1185">Reference proteome</keyword>
<feature type="region of interest" description="Disordered" evidence="1">
    <location>
        <begin position="83"/>
        <end position="111"/>
    </location>
</feature>
<protein>
    <recommendedName>
        <fullName evidence="2">HAT C-terminal dimerisation domain-containing protein</fullName>
    </recommendedName>
</protein>